<dbReference type="AlphaFoldDB" id="A0A845BAT3"/>
<gene>
    <name evidence="1" type="ORF">E0493_03795</name>
</gene>
<accession>A0A845BAT3</accession>
<comment type="caution">
    <text evidence="1">The sequence shown here is derived from an EMBL/GenBank/DDBJ whole genome shotgun (WGS) entry which is preliminary data.</text>
</comment>
<organism evidence="1 2">
    <name type="scientific">Teichococcus coralli</name>
    <dbReference type="NCBI Taxonomy" id="2545983"/>
    <lineage>
        <taxon>Bacteria</taxon>
        <taxon>Pseudomonadati</taxon>
        <taxon>Pseudomonadota</taxon>
        <taxon>Alphaproteobacteria</taxon>
        <taxon>Acetobacterales</taxon>
        <taxon>Roseomonadaceae</taxon>
        <taxon>Roseomonas</taxon>
    </lineage>
</organism>
<dbReference type="EMBL" id="SNVJ01000002">
    <property type="protein sequence ID" value="MXP62477.1"/>
    <property type="molecule type" value="Genomic_DNA"/>
</dbReference>
<sequence length="65" mass="6845">MAQRARGYGSLAALAIILLAAPVRGFLGVLLVFPGLPPDAVFAVLNALWFDLHESGPVESPQDTN</sequence>
<proteinExistence type="predicted"/>
<protein>
    <submittedName>
        <fullName evidence="1">Uncharacterized protein</fullName>
    </submittedName>
</protein>
<dbReference type="RefSeq" id="WP_160935578.1">
    <property type="nucleotide sequence ID" value="NZ_SNVJ01000002.1"/>
</dbReference>
<name>A0A845BAT3_9PROT</name>
<reference evidence="1 2" key="1">
    <citation type="submission" date="2019-03" db="EMBL/GenBank/DDBJ databases">
        <title>Roseomonas sp. a novel Roseomonas species isolated from Sea whip Gorgonian.</title>
        <authorList>
            <person name="Li F."/>
            <person name="Pan X."/>
            <person name="Huang S."/>
            <person name="Li Z."/>
            <person name="Meng B."/>
        </authorList>
    </citation>
    <scope>NUCLEOTIDE SEQUENCE [LARGE SCALE GENOMIC DNA]</scope>
    <source>
        <strain evidence="1 2">M0104</strain>
    </source>
</reference>
<keyword evidence="2" id="KW-1185">Reference proteome</keyword>
<evidence type="ECO:0000313" key="1">
    <source>
        <dbReference type="EMBL" id="MXP62477.1"/>
    </source>
</evidence>
<evidence type="ECO:0000313" key="2">
    <source>
        <dbReference type="Proteomes" id="UP000460715"/>
    </source>
</evidence>
<dbReference type="Proteomes" id="UP000460715">
    <property type="component" value="Unassembled WGS sequence"/>
</dbReference>